<dbReference type="Gene3D" id="3.30.420.10">
    <property type="entry name" value="Ribonuclease H-like superfamily/Ribonuclease H"/>
    <property type="match status" value="2"/>
</dbReference>
<organism evidence="4 5">
    <name type="scientific">Petrolisthes cinctipes</name>
    <name type="common">Flat porcelain crab</name>
    <dbReference type="NCBI Taxonomy" id="88211"/>
    <lineage>
        <taxon>Eukaryota</taxon>
        <taxon>Metazoa</taxon>
        <taxon>Ecdysozoa</taxon>
        <taxon>Arthropoda</taxon>
        <taxon>Crustacea</taxon>
        <taxon>Multicrustacea</taxon>
        <taxon>Malacostraca</taxon>
        <taxon>Eumalacostraca</taxon>
        <taxon>Eucarida</taxon>
        <taxon>Decapoda</taxon>
        <taxon>Pleocyemata</taxon>
        <taxon>Anomura</taxon>
        <taxon>Galatheoidea</taxon>
        <taxon>Porcellanidae</taxon>
        <taxon>Petrolisthes</taxon>
    </lineage>
</organism>
<dbReference type="Gene3D" id="1.10.10.10">
    <property type="entry name" value="Winged helix-like DNA-binding domain superfamily/Winged helix DNA-binding domain"/>
    <property type="match status" value="1"/>
</dbReference>
<dbReference type="GO" id="GO:0005634">
    <property type="term" value="C:nucleus"/>
    <property type="evidence" value="ECO:0007669"/>
    <property type="project" value="UniProtKB-SubCell"/>
</dbReference>
<evidence type="ECO:0000259" key="3">
    <source>
        <dbReference type="Pfam" id="PF13518"/>
    </source>
</evidence>
<dbReference type="GO" id="GO:0015074">
    <property type="term" value="P:DNA integration"/>
    <property type="evidence" value="ECO:0007669"/>
    <property type="project" value="InterPro"/>
</dbReference>
<dbReference type="Pfam" id="PF01498">
    <property type="entry name" value="HTH_Tnp_Tc3_2"/>
    <property type="match status" value="1"/>
</dbReference>
<protein>
    <recommendedName>
        <fullName evidence="6">Transposase</fullName>
    </recommendedName>
</protein>
<evidence type="ECO:0000259" key="2">
    <source>
        <dbReference type="Pfam" id="PF01498"/>
    </source>
</evidence>
<keyword evidence="5" id="KW-1185">Reference proteome</keyword>
<dbReference type="InterPro" id="IPR009057">
    <property type="entry name" value="Homeodomain-like_sf"/>
</dbReference>
<comment type="caution">
    <text evidence="4">The sequence shown here is derived from an EMBL/GenBank/DDBJ whole genome shotgun (WGS) entry which is preliminary data.</text>
</comment>
<sequence length="282" mass="33107">MPERIHRRRPEPRDNNPDIIMERGMVIGRYHAGKSYSQISREMGLSRNTVKAWVRRYEEEGHVRTRPRPGRPRVTTPQQDAAIYATELDLPCSIRTTRKRLLEAGLPCRVPARKPSLTADHKAQRLQFTEKYAGRDLEFWRSVIFTDETSFSSVAASWRHCRRHTGSRYEAKHIFESNRTRKGLIFQHDGAPPHYSRQATQHFNQEFPERWIGRGGPHLWPARSPDLTPLDFHLWGRMKDLVYNRKVNSREELFQNIQETAQEVKNNPVVLRQAIQSVLRRA</sequence>
<dbReference type="PANTHER" id="PTHR47326">
    <property type="entry name" value="TRANSPOSABLE ELEMENT TC3 TRANSPOSASE-LIKE PROTEIN"/>
    <property type="match status" value="1"/>
</dbReference>
<feature type="domain" description="Transposase Tc1-like" evidence="2">
    <location>
        <begin position="85"/>
        <end position="132"/>
    </location>
</feature>
<dbReference type="InterPro" id="IPR036397">
    <property type="entry name" value="RNaseH_sf"/>
</dbReference>
<dbReference type="InterPro" id="IPR002492">
    <property type="entry name" value="Transposase_Tc1-like"/>
</dbReference>
<dbReference type="PANTHER" id="PTHR47326:SF1">
    <property type="entry name" value="HTH PSQ-TYPE DOMAIN-CONTAINING PROTEIN"/>
    <property type="match status" value="1"/>
</dbReference>
<dbReference type="GO" id="GO:0003677">
    <property type="term" value="F:DNA binding"/>
    <property type="evidence" value="ECO:0007669"/>
    <property type="project" value="InterPro"/>
</dbReference>
<dbReference type="InterPro" id="IPR036388">
    <property type="entry name" value="WH-like_DNA-bd_sf"/>
</dbReference>
<gene>
    <name evidence="4" type="ORF">Pcinc_015855</name>
</gene>
<proteinExistence type="predicted"/>
<evidence type="ECO:0000256" key="1">
    <source>
        <dbReference type="ARBA" id="ARBA00004123"/>
    </source>
</evidence>
<evidence type="ECO:0000313" key="4">
    <source>
        <dbReference type="EMBL" id="KAK3879568.1"/>
    </source>
</evidence>
<dbReference type="GO" id="GO:0006313">
    <property type="term" value="P:DNA transposition"/>
    <property type="evidence" value="ECO:0007669"/>
    <property type="project" value="InterPro"/>
</dbReference>
<dbReference type="InterPro" id="IPR055247">
    <property type="entry name" value="InsJ-like_HTH"/>
</dbReference>
<reference evidence="4" key="1">
    <citation type="submission" date="2023-10" db="EMBL/GenBank/DDBJ databases">
        <title>Genome assemblies of two species of porcelain crab, Petrolisthes cinctipes and Petrolisthes manimaculis (Anomura: Porcellanidae).</title>
        <authorList>
            <person name="Angst P."/>
        </authorList>
    </citation>
    <scope>NUCLEOTIDE SEQUENCE</scope>
    <source>
        <strain evidence="4">PB745_01</strain>
        <tissue evidence="4">Gill</tissue>
    </source>
</reference>
<dbReference type="SUPFAM" id="SSF46689">
    <property type="entry name" value="Homeodomain-like"/>
    <property type="match status" value="1"/>
</dbReference>
<comment type="subcellular location">
    <subcellularLocation>
        <location evidence="1">Nucleus</location>
    </subcellularLocation>
</comment>
<evidence type="ECO:0000313" key="5">
    <source>
        <dbReference type="Proteomes" id="UP001286313"/>
    </source>
</evidence>
<dbReference type="EMBL" id="JAWQEG010001429">
    <property type="protein sequence ID" value="KAK3879568.1"/>
    <property type="molecule type" value="Genomic_DNA"/>
</dbReference>
<accession>A0AAE1FS55</accession>
<name>A0AAE1FS55_PETCI</name>
<evidence type="ECO:0008006" key="6">
    <source>
        <dbReference type="Google" id="ProtNLM"/>
    </source>
</evidence>
<dbReference type="Pfam" id="PF13518">
    <property type="entry name" value="HTH_28"/>
    <property type="match status" value="1"/>
</dbReference>
<feature type="domain" description="Insertion element IS150 protein InsJ-like helix-turn-helix" evidence="3">
    <location>
        <begin position="26"/>
        <end position="73"/>
    </location>
</feature>
<dbReference type="Proteomes" id="UP001286313">
    <property type="component" value="Unassembled WGS sequence"/>
</dbReference>
<dbReference type="AlphaFoldDB" id="A0AAE1FS55"/>